<dbReference type="InterPro" id="IPR002347">
    <property type="entry name" value="SDR_fam"/>
</dbReference>
<dbReference type="GO" id="GO:0016491">
    <property type="term" value="F:oxidoreductase activity"/>
    <property type="evidence" value="ECO:0007669"/>
    <property type="project" value="UniProtKB-KW"/>
</dbReference>
<reference evidence="4 5" key="1">
    <citation type="submission" date="2019-10" db="EMBL/GenBank/DDBJ databases">
        <authorList>
            <person name="Palmer J.M."/>
        </authorList>
    </citation>
    <scope>NUCLEOTIDE SEQUENCE [LARGE SCALE GENOMIC DNA]</scope>
    <source>
        <strain evidence="4 5">TWF694</strain>
    </source>
</reference>
<comment type="caution">
    <text evidence="4">The sequence shown here is derived from an EMBL/GenBank/DDBJ whole genome shotgun (WGS) entry which is preliminary data.</text>
</comment>
<gene>
    <name evidence="4" type="ORF">TWF694_001555</name>
</gene>
<evidence type="ECO:0000313" key="4">
    <source>
        <dbReference type="EMBL" id="KAK6544875.1"/>
    </source>
</evidence>
<proteinExistence type="inferred from homology"/>
<evidence type="ECO:0000256" key="3">
    <source>
        <dbReference type="ARBA" id="ARBA00023002"/>
    </source>
</evidence>
<dbReference type="AlphaFoldDB" id="A0AAV9XSR8"/>
<accession>A0AAV9XSR8</accession>
<keyword evidence="3" id="KW-0560">Oxidoreductase</keyword>
<evidence type="ECO:0008006" key="6">
    <source>
        <dbReference type="Google" id="ProtNLM"/>
    </source>
</evidence>
<keyword evidence="2" id="KW-0521">NADP</keyword>
<dbReference type="SUPFAM" id="SSF51735">
    <property type="entry name" value="NAD(P)-binding Rossmann-fold domains"/>
    <property type="match status" value="1"/>
</dbReference>
<dbReference type="PANTHER" id="PTHR24320:SF252">
    <property type="entry name" value="DEHYDROGENASE_REDUCTASE FAMILY PROTEIN, PUTATIVE (AFU_ORTHOLOGUE AFUA_3G08550)-RELATED"/>
    <property type="match status" value="1"/>
</dbReference>
<evidence type="ECO:0000256" key="2">
    <source>
        <dbReference type="ARBA" id="ARBA00022857"/>
    </source>
</evidence>
<evidence type="ECO:0000256" key="1">
    <source>
        <dbReference type="ARBA" id="ARBA00006484"/>
    </source>
</evidence>
<dbReference type="Gene3D" id="3.40.50.720">
    <property type="entry name" value="NAD(P)-binding Rossmann-like Domain"/>
    <property type="match status" value="1"/>
</dbReference>
<protein>
    <recommendedName>
        <fullName evidence="6">Short-chain dehydrogenase/reductase</fullName>
    </recommendedName>
</protein>
<evidence type="ECO:0000313" key="5">
    <source>
        <dbReference type="Proteomes" id="UP001365542"/>
    </source>
</evidence>
<dbReference type="PRINTS" id="PR00081">
    <property type="entry name" value="GDHRDH"/>
</dbReference>
<comment type="similarity">
    <text evidence="1">Belongs to the short-chain dehydrogenases/reductases (SDR) family.</text>
</comment>
<dbReference type="Pfam" id="PF00106">
    <property type="entry name" value="adh_short"/>
    <property type="match status" value="1"/>
</dbReference>
<organism evidence="4 5">
    <name type="scientific">Orbilia ellipsospora</name>
    <dbReference type="NCBI Taxonomy" id="2528407"/>
    <lineage>
        <taxon>Eukaryota</taxon>
        <taxon>Fungi</taxon>
        <taxon>Dikarya</taxon>
        <taxon>Ascomycota</taxon>
        <taxon>Pezizomycotina</taxon>
        <taxon>Orbiliomycetes</taxon>
        <taxon>Orbiliales</taxon>
        <taxon>Orbiliaceae</taxon>
        <taxon>Orbilia</taxon>
    </lineage>
</organism>
<name>A0AAV9XSR8_9PEZI</name>
<sequence length="323" mass="35080">MAPHLPQLPSSTDLSGLSVLVTGSNTGIGLESARQFLTLKASPVYFGVRNIEKGEEAKAQLLNDPTIKEKNPDAVVEVYQLDLASFESVTAFAKKFNEVKTLNIAVLNAGVSFFRYVPTVDGCETVFQVNYLSNALLAVYLLPLLRAGASASGTPSHLAFVSSKMQNLTSLKKGSIGPDENIIDWFNQKSNFGMDRYNVSKLLVTAFTTELASKANTDKAEVIVNSMCPGLVATNFDTNSPFILKYFMKGLRSLIARTPSEGARALTLATLTGADGNGKYYSDGKETPIAPFLSTDEGRAFQERLWDQTLERLKQVDSNLPTV</sequence>
<dbReference type="EMBL" id="JAVHJO010000001">
    <property type="protein sequence ID" value="KAK6544875.1"/>
    <property type="molecule type" value="Genomic_DNA"/>
</dbReference>
<dbReference type="PANTHER" id="PTHR24320">
    <property type="entry name" value="RETINOL DEHYDROGENASE"/>
    <property type="match status" value="1"/>
</dbReference>
<dbReference type="Proteomes" id="UP001365542">
    <property type="component" value="Unassembled WGS sequence"/>
</dbReference>
<dbReference type="InterPro" id="IPR036291">
    <property type="entry name" value="NAD(P)-bd_dom_sf"/>
</dbReference>
<keyword evidence="5" id="KW-1185">Reference proteome</keyword>